<accession>A0A0S2HY86</accession>
<reference evidence="2 3" key="1">
    <citation type="submission" date="2015-11" db="EMBL/GenBank/DDBJ databases">
        <title>Description and complete genome sequence of a novel strain predominating in hypersaline microbial mats and representing a new family of the Bacteriodetes phylum.</title>
        <authorList>
            <person name="Spring S."/>
            <person name="Bunk B."/>
            <person name="Sproer C."/>
            <person name="Klenk H.-P."/>
        </authorList>
    </citation>
    <scope>NUCLEOTIDE SEQUENCE [LARGE SCALE GENOMIC DNA]</scope>
    <source>
        <strain evidence="2 3">L21-Spi-D4</strain>
    </source>
</reference>
<evidence type="ECO:0000256" key="1">
    <source>
        <dbReference type="SAM" id="Phobius"/>
    </source>
</evidence>
<dbReference type="EMBL" id="CP013118">
    <property type="protein sequence ID" value="ALO14764.1"/>
    <property type="molecule type" value="Genomic_DNA"/>
</dbReference>
<gene>
    <name evidence="2" type="ORF">L21SP5_01100</name>
</gene>
<sequence>MRSRLLFPAAFFMILDFFKQEFINLRLQKLNYKHMLQRIQTIFLALAFIISLGIYIWPIAIFPTESNDLIFTVRGFLSDSGEVITLLYPFLILSGIISFLILYQLFSFKKRIRQIQTGKAIIILLVIWYGVGVTHIYNYFQNFEILLTIKPHITLFIPPVLIILILFANKYIRKDEELVRSVDRIR</sequence>
<feature type="transmembrane region" description="Helical" evidence="1">
    <location>
        <begin position="42"/>
        <end position="63"/>
    </location>
</feature>
<dbReference type="Proteomes" id="UP000064893">
    <property type="component" value="Chromosome"/>
</dbReference>
<feature type="transmembrane region" description="Helical" evidence="1">
    <location>
        <begin position="83"/>
        <end position="108"/>
    </location>
</feature>
<dbReference type="PATRIC" id="fig|1307839.3.peg.1188"/>
<proteinExistence type="predicted"/>
<keyword evidence="1" id="KW-0812">Transmembrane</keyword>
<dbReference type="InterPro" id="IPR025635">
    <property type="entry name" value="DUF4293"/>
</dbReference>
<feature type="transmembrane region" description="Helical" evidence="1">
    <location>
        <begin position="152"/>
        <end position="172"/>
    </location>
</feature>
<organism evidence="2 3">
    <name type="scientific">Salinivirga cyanobacteriivorans</name>
    <dbReference type="NCBI Taxonomy" id="1307839"/>
    <lineage>
        <taxon>Bacteria</taxon>
        <taxon>Pseudomonadati</taxon>
        <taxon>Bacteroidota</taxon>
        <taxon>Bacteroidia</taxon>
        <taxon>Bacteroidales</taxon>
        <taxon>Salinivirgaceae</taxon>
        <taxon>Salinivirga</taxon>
    </lineage>
</organism>
<dbReference type="STRING" id="1307839.L21SP5_01100"/>
<protein>
    <recommendedName>
        <fullName evidence="4">DUF4293 domain-containing protein</fullName>
    </recommendedName>
</protein>
<keyword evidence="1" id="KW-0472">Membrane</keyword>
<dbReference type="KEGG" id="blq:L21SP5_01100"/>
<dbReference type="AlphaFoldDB" id="A0A0S2HY86"/>
<evidence type="ECO:0000313" key="2">
    <source>
        <dbReference type="EMBL" id="ALO14764.1"/>
    </source>
</evidence>
<dbReference type="Pfam" id="PF14126">
    <property type="entry name" value="DUF4293"/>
    <property type="match status" value="1"/>
</dbReference>
<keyword evidence="1" id="KW-1133">Transmembrane helix</keyword>
<keyword evidence="3" id="KW-1185">Reference proteome</keyword>
<feature type="transmembrane region" description="Helical" evidence="1">
    <location>
        <begin position="120"/>
        <end position="140"/>
    </location>
</feature>
<name>A0A0S2HY86_9BACT</name>
<evidence type="ECO:0008006" key="4">
    <source>
        <dbReference type="Google" id="ProtNLM"/>
    </source>
</evidence>
<evidence type="ECO:0000313" key="3">
    <source>
        <dbReference type="Proteomes" id="UP000064893"/>
    </source>
</evidence>